<keyword evidence="3" id="KW-0444">Lipid biosynthesis</keyword>
<dbReference type="InterPro" id="IPR003231">
    <property type="entry name" value="ACP"/>
</dbReference>
<protein>
    <recommendedName>
        <fullName evidence="3">Acyl carrier protein</fullName>
        <shortName evidence="3">ACP</shortName>
    </recommendedName>
</protein>
<dbReference type="GO" id="GO:0000036">
    <property type="term" value="F:acyl carrier activity"/>
    <property type="evidence" value="ECO:0007669"/>
    <property type="project" value="UniProtKB-UniRule"/>
</dbReference>
<name>A0A923NNM7_9FIRM</name>
<sequence>MMEEKVRKIVCEELCLNENEIRNDARLVEDWAADSLSVISILADLEDEFDIEIDLNDAKNISRYEDILTILTQKYHVKQSIDAAP</sequence>
<dbReference type="HAMAP" id="MF_01217">
    <property type="entry name" value="Acyl_carrier"/>
    <property type="match status" value="1"/>
</dbReference>
<dbReference type="SUPFAM" id="SSF47336">
    <property type="entry name" value="ACP-like"/>
    <property type="match status" value="1"/>
</dbReference>
<accession>A0A923NNM7</accession>
<dbReference type="Gene3D" id="1.10.1200.10">
    <property type="entry name" value="ACP-like"/>
    <property type="match status" value="1"/>
</dbReference>
<feature type="modified residue" description="O-(pantetheine 4'-phosphoryl)serine" evidence="3">
    <location>
        <position position="35"/>
    </location>
</feature>
<dbReference type="InterPro" id="IPR036736">
    <property type="entry name" value="ACP-like_sf"/>
</dbReference>
<keyword evidence="3" id="KW-0963">Cytoplasm</keyword>
<keyword evidence="2 3" id="KW-0597">Phosphoprotein</keyword>
<comment type="PTM">
    <text evidence="3">4'-phosphopantetheine is transferred from CoA to a specific serine of apo-ACP by AcpS. This modification is essential for activity because fatty acids are bound in thioester linkage to the sulfhydryl of the prosthetic group.</text>
</comment>
<dbReference type="Proteomes" id="UP000602647">
    <property type="component" value="Unassembled WGS sequence"/>
</dbReference>
<reference evidence="5" key="1">
    <citation type="submission" date="2020-08" db="EMBL/GenBank/DDBJ databases">
        <title>Genome public.</title>
        <authorList>
            <person name="Liu C."/>
            <person name="Sun Q."/>
        </authorList>
    </citation>
    <scope>NUCLEOTIDE SEQUENCE</scope>
    <source>
        <strain evidence="5">BX12</strain>
    </source>
</reference>
<dbReference type="AlphaFoldDB" id="A0A923NNM7"/>
<comment type="caution">
    <text evidence="5">The sequence shown here is derived from an EMBL/GenBank/DDBJ whole genome shotgun (WGS) entry which is preliminary data.</text>
</comment>
<comment type="pathway">
    <text evidence="3">Lipid metabolism; fatty acid biosynthesis.</text>
</comment>
<dbReference type="InterPro" id="IPR009081">
    <property type="entry name" value="PP-bd_ACP"/>
</dbReference>
<dbReference type="Pfam" id="PF00550">
    <property type="entry name" value="PP-binding"/>
    <property type="match status" value="1"/>
</dbReference>
<comment type="subcellular location">
    <subcellularLocation>
        <location evidence="3">Cytoplasm</location>
    </subcellularLocation>
</comment>
<keyword evidence="6" id="KW-1185">Reference proteome</keyword>
<keyword evidence="3" id="KW-0275">Fatty acid biosynthesis</keyword>
<dbReference type="PROSITE" id="PS50075">
    <property type="entry name" value="CARRIER"/>
    <property type="match status" value="1"/>
</dbReference>
<comment type="similarity">
    <text evidence="3">Belongs to the acyl carrier protein (ACP) family.</text>
</comment>
<comment type="function">
    <text evidence="3">Carrier of the growing fatty acid chain in fatty acid biosynthesis.</text>
</comment>
<keyword evidence="3" id="KW-0276">Fatty acid metabolism</keyword>
<keyword evidence="3" id="KW-0443">Lipid metabolism</keyword>
<dbReference type="GO" id="GO:0005737">
    <property type="term" value="C:cytoplasm"/>
    <property type="evidence" value="ECO:0007669"/>
    <property type="project" value="UniProtKB-SubCell"/>
</dbReference>
<evidence type="ECO:0000256" key="1">
    <source>
        <dbReference type="ARBA" id="ARBA00022450"/>
    </source>
</evidence>
<keyword evidence="1 3" id="KW-0596">Phosphopantetheine</keyword>
<dbReference type="RefSeq" id="WP_187302994.1">
    <property type="nucleotide sequence ID" value="NZ_CBCTQH010000012.1"/>
</dbReference>
<evidence type="ECO:0000313" key="5">
    <source>
        <dbReference type="EMBL" id="MBC6679895.1"/>
    </source>
</evidence>
<evidence type="ECO:0000256" key="3">
    <source>
        <dbReference type="HAMAP-Rule" id="MF_01217"/>
    </source>
</evidence>
<organism evidence="5 6">
    <name type="scientific">Zhenpiania hominis</name>
    <dbReference type="NCBI Taxonomy" id="2763644"/>
    <lineage>
        <taxon>Bacteria</taxon>
        <taxon>Bacillati</taxon>
        <taxon>Bacillota</taxon>
        <taxon>Clostridia</taxon>
        <taxon>Peptostreptococcales</taxon>
        <taxon>Anaerovoracaceae</taxon>
        <taxon>Zhenpiania</taxon>
    </lineage>
</organism>
<gene>
    <name evidence="3" type="primary">acpP</name>
    <name evidence="5" type="ORF">H9L42_08645</name>
</gene>
<evidence type="ECO:0000259" key="4">
    <source>
        <dbReference type="PROSITE" id="PS50075"/>
    </source>
</evidence>
<dbReference type="EMBL" id="JACRYT010000007">
    <property type="protein sequence ID" value="MBC6679895.1"/>
    <property type="molecule type" value="Genomic_DNA"/>
</dbReference>
<evidence type="ECO:0000313" key="6">
    <source>
        <dbReference type="Proteomes" id="UP000602647"/>
    </source>
</evidence>
<feature type="domain" description="Carrier" evidence="4">
    <location>
        <begin position="1"/>
        <end position="75"/>
    </location>
</feature>
<evidence type="ECO:0000256" key="2">
    <source>
        <dbReference type="ARBA" id="ARBA00022553"/>
    </source>
</evidence>
<proteinExistence type="inferred from homology"/>